<evidence type="ECO:0000256" key="3">
    <source>
        <dbReference type="ARBA" id="ARBA00022490"/>
    </source>
</evidence>
<dbReference type="SMART" id="SM00409">
    <property type="entry name" value="IG"/>
    <property type="match status" value="5"/>
</dbReference>
<dbReference type="FunFam" id="2.60.40.10:FF:000069">
    <property type="entry name" value="Alpha-protein kinase 3"/>
    <property type="match status" value="1"/>
</dbReference>
<feature type="domain" description="Ig-like" evidence="7">
    <location>
        <begin position="252"/>
        <end position="343"/>
    </location>
</feature>
<dbReference type="InterPro" id="IPR003599">
    <property type="entry name" value="Ig_sub"/>
</dbReference>
<feature type="domain" description="Fibronectin type-III" evidence="8">
    <location>
        <begin position="688"/>
        <end position="786"/>
    </location>
</feature>
<organism evidence="9 10">
    <name type="scientific">Denticeps clupeoides</name>
    <name type="common">denticle herring</name>
    <dbReference type="NCBI Taxonomy" id="299321"/>
    <lineage>
        <taxon>Eukaryota</taxon>
        <taxon>Metazoa</taxon>
        <taxon>Chordata</taxon>
        <taxon>Craniata</taxon>
        <taxon>Vertebrata</taxon>
        <taxon>Euteleostomi</taxon>
        <taxon>Actinopterygii</taxon>
        <taxon>Neopterygii</taxon>
        <taxon>Teleostei</taxon>
        <taxon>Clupei</taxon>
        <taxon>Clupeiformes</taxon>
        <taxon>Denticipitoidei</taxon>
        <taxon>Denticipitidae</taxon>
        <taxon>Denticeps</taxon>
    </lineage>
</organism>
<dbReference type="InterPro" id="IPR003598">
    <property type="entry name" value="Ig_sub2"/>
</dbReference>
<proteinExistence type="predicted"/>
<dbReference type="InterPro" id="IPR036116">
    <property type="entry name" value="FN3_sf"/>
</dbReference>
<evidence type="ECO:0000259" key="7">
    <source>
        <dbReference type="PROSITE" id="PS50835"/>
    </source>
</evidence>
<feature type="domain" description="Fibronectin type-III" evidence="8">
    <location>
        <begin position="589"/>
        <end position="685"/>
    </location>
</feature>
<name>A0AAY4BH16_9TELE</name>
<keyword evidence="5" id="KW-0514">Muscle protein</keyword>
<dbReference type="Pfam" id="PF07679">
    <property type="entry name" value="I-set"/>
    <property type="match status" value="2"/>
</dbReference>
<evidence type="ECO:0000256" key="4">
    <source>
        <dbReference type="ARBA" id="ARBA00022737"/>
    </source>
</evidence>
<evidence type="ECO:0000256" key="5">
    <source>
        <dbReference type="ARBA" id="ARBA00023179"/>
    </source>
</evidence>
<evidence type="ECO:0000313" key="9">
    <source>
        <dbReference type="Ensembl" id="ENSDCDP00010020225.1"/>
    </source>
</evidence>
<dbReference type="GeneTree" id="ENSGT00940000158669"/>
<dbReference type="FunFam" id="2.60.40.10:FF:002172">
    <property type="entry name" value="Myomesin 1a (skelemin)"/>
    <property type="match status" value="1"/>
</dbReference>
<comment type="subcellular location">
    <subcellularLocation>
        <location evidence="1">Cytoplasm</location>
    </subcellularLocation>
</comment>
<dbReference type="FunFam" id="2.60.40.10:FF:000197">
    <property type="entry name" value="Myomesin 1"/>
    <property type="match status" value="1"/>
</dbReference>
<reference evidence="9 10" key="1">
    <citation type="submission" date="2020-06" db="EMBL/GenBank/DDBJ databases">
        <authorList>
            <consortium name="Wellcome Sanger Institute Data Sharing"/>
        </authorList>
    </citation>
    <scope>NUCLEOTIDE SEQUENCE [LARGE SCALE GENOMIC DNA]</scope>
</reference>
<dbReference type="PANTHER" id="PTHR13817:SF89">
    <property type="entry name" value="MYOMESIN-3"/>
    <property type="match status" value="1"/>
</dbReference>
<dbReference type="GO" id="GO:0055013">
    <property type="term" value="P:cardiac muscle cell development"/>
    <property type="evidence" value="ECO:0007669"/>
    <property type="project" value="UniProtKB-ARBA"/>
</dbReference>
<dbReference type="InterPro" id="IPR036179">
    <property type="entry name" value="Ig-like_dom_sf"/>
</dbReference>
<dbReference type="Gene3D" id="2.60.40.10">
    <property type="entry name" value="Immunoglobulins"/>
    <property type="match status" value="12"/>
</dbReference>
<dbReference type="PROSITE" id="PS50835">
    <property type="entry name" value="IG_LIKE"/>
    <property type="match status" value="4"/>
</dbReference>
<dbReference type="PRINTS" id="PR00014">
    <property type="entry name" value="FNTYPEIII"/>
</dbReference>
<evidence type="ECO:0000256" key="1">
    <source>
        <dbReference type="ARBA" id="ARBA00004496"/>
    </source>
</evidence>
<dbReference type="GO" id="GO:0005198">
    <property type="term" value="F:structural molecule activity"/>
    <property type="evidence" value="ECO:0007669"/>
    <property type="project" value="UniProtKB-ARBA"/>
</dbReference>
<evidence type="ECO:0008006" key="11">
    <source>
        <dbReference type="Google" id="ProtNLM"/>
    </source>
</evidence>
<dbReference type="GeneID" id="114791029"/>
<dbReference type="SUPFAM" id="SSF48726">
    <property type="entry name" value="Immunoglobulin"/>
    <property type="match status" value="5"/>
</dbReference>
<evidence type="ECO:0000313" key="10">
    <source>
        <dbReference type="Proteomes" id="UP000694580"/>
    </source>
</evidence>
<keyword evidence="2" id="KW-0787">Thick filament</keyword>
<dbReference type="GO" id="GO:0031430">
    <property type="term" value="C:M band"/>
    <property type="evidence" value="ECO:0007669"/>
    <property type="project" value="TreeGrafter"/>
</dbReference>
<dbReference type="PROSITE" id="PS50853">
    <property type="entry name" value="FN3"/>
    <property type="match status" value="5"/>
</dbReference>
<dbReference type="Proteomes" id="UP000694580">
    <property type="component" value="Chromosome 5"/>
</dbReference>
<dbReference type="InterPro" id="IPR007110">
    <property type="entry name" value="Ig-like_dom"/>
</dbReference>
<protein>
    <recommendedName>
        <fullName evidence="11">Myomesin 3</fullName>
    </recommendedName>
</protein>
<dbReference type="CDD" id="cd00063">
    <property type="entry name" value="FN3"/>
    <property type="match status" value="5"/>
</dbReference>
<dbReference type="InterPro" id="IPR003961">
    <property type="entry name" value="FN3_dom"/>
</dbReference>
<feature type="domain" description="Fibronectin type-III" evidence="8">
    <location>
        <begin position="491"/>
        <end position="586"/>
    </location>
</feature>
<dbReference type="InterPro" id="IPR013151">
    <property type="entry name" value="Immunoglobulin_dom"/>
</dbReference>
<keyword evidence="3" id="KW-0963">Cytoplasm</keyword>
<dbReference type="SUPFAM" id="SSF49265">
    <property type="entry name" value="Fibronectin type III"/>
    <property type="match status" value="4"/>
</dbReference>
<dbReference type="FunFam" id="2.60.40.10:FF:000107">
    <property type="entry name" value="Myosin, light chain kinase a"/>
    <property type="match status" value="1"/>
</dbReference>
<feature type="domain" description="Ig-like" evidence="7">
    <location>
        <begin position="1335"/>
        <end position="1410"/>
    </location>
</feature>
<dbReference type="FunFam" id="2.60.40.10:FF:000127">
    <property type="entry name" value="titin isoform X1"/>
    <property type="match status" value="1"/>
</dbReference>
<dbReference type="SMART" id="SM00060">
    <property type="entry name" value="FN3"/>
    <property type="match status" value="5"/>
</dbReference>
<feature type="domain" description="Fibronectin type-III" evidence="8">
    <location>
        <begin position="793"/>
        <end position="891"/>
    </location>
</feature>
<dbReference type="CDD" id="cd00096">
    <property type="entry name" value="Ig"/>
    <property type="match status" value="1"/>
</dbReference>
<dbReference type="FunFam" id="2.60.40.10:FF:000233">
    <property type="entry name" value="Myomesin 1"/>
    <property type="match status" value="1"/>
</dbReference>
<keyword evidence="6" id="KW-0393">Immunoglobulin domain</keyword>
<feature type="domain" description="Fibronectin type-III" evidence="8">
    <location>
        <begin position="363"/>
        <end position="458"/>
    </location>
</feature>
<evidence type="ECO:0000256" key="6">
    <source>
        <dbReference type="ARBA" id="ARBA00023319"/>
    </source>
</evidence>
<dbReference type="FunFam" id="2.60.40.10:FF:000029">
    <property type="entry name" value="Myomesin 1"/>
    <property type="match status" value="1"/>
</dbReference>
<keyword evidence="10" id="KW-1185">Reference proteome</keyword>
<dbReference type="SMART" id="SM00408">
    <property type="entry name" value="IGc2"/>
    <property type="match status" value="3"/>
</dbReference>
<reference evidence="9" key="3">
    <citation type="submission" date="2025-09" db="UniProtKB">
        <authorList>
            <consortium name="Ensembl"/>
        </authorList>
    </citation>
    <scope>IDENTIFICATION</scope>
</reference>
<dbReference type="GO" id="GO:0032982">
    <property type="term" value="C:myosin filament"/>
    <property type="evidence" value="ECO:0007669"/>
    <property type="project" value="UniProtKB-KW"/>
</dbReference>
<evidence type="ECO:0000259" key="8">
    <source>
        <dbReference type="PROSITE" id="PS50853"/>
    </source>
</evidence>
<reference evidence="9" key="2">
    <citation type="submission" date="2025-08" db="UniProtKB">
        <authorList>
            <consortium name="Ensembl"/>
        </authorList>
    </citation>
    <scope>IDENTIFICATION</scope>
</reference>
<dbReference type="Pfam" id="PF00047">
    <property type="entry name" value="ig"/>
    <property type="match status" value="1"/>
</dbReference>
<feature type="domain" description="Ig-like" evidence="7">
    <location>
        <begin position="142"/>
        <end position="235"/>
    </location>
</feature>
<keyword evidence="4" id="KW-0677">Repeat</keyword>
<dbReference type="RefSeq" id="XP_028837361.1">
    <property type="nucleotide sequence ID" value="XM_028981528.1"/>
</dbReference>
<dbReference type="Ensembl" id="ENSDCDT00010021393.1">
    <property type="protein sequence ID" value="ENSDCDP00010020225.1"/>
    <property type="gene ID" value="ENSDCDG00010009136.1"/>
</dbReference>
<feature type="domain" description="Ig-like" evidence="7">
    <location>
        <begin position="1109"/>
        <end position="1191"/>
    </location>
</feature>
<accession>A0AAY4BH16</accession>
<dbReference type="Pfam" id="PF00041">
    <property type="entry name" value="fn3"/>
    <property type="match status" value="5"/>
</dbReference>
<dbReference type="InterPro" id="IPR013783">
    <property type="entry name" value="Ig-like_fold"/>
</dbReference>
<sequence>MATKLVTFRSQEEQTSQMSQAMELSSQIKKRKFTSSDEKTSYSDFYPIIPGDLMSVKEILDMPKLPQHRTWEILKDTMEADELRQRDKWTLFGNEAEKVEVEVIRNQHVVRTRVDRQALRRVAEKKAKEHMKYLEDLSMKAPDFPIPLRPHTVWEGMAVKLSCTLQGCPPPTVTWYKNGVPLSTSAQLWNYSLVQKHGLNSLEIRRCTAEDAGEYKVVAKSSLGEASTFATLLVNSYEGPKAGLAPAHMPIPAVEVEAQFESTFPPTFVKEEDTLTLHCSFSSALRPFQQDVSWFRDGQCLKPSNRLGLQTSLRSASLSLRGMHKEQEGFYSARLHTSDGVVEHRTYIYVKDASAAVLGGPGSPLQVEVSDVNKGYVSLRWQPPSADGASAVEGYYIERCDIGVSEWVRCNQDVQRMCCYPVMGLMENTIYQFRVCAVNQAGVGRPSRPTQPVLTCDPNEPSRTMVVKVDRGREIVITKDQLEGQIRVPFPPTNVRVCELSDTYAVLRWNEPEPRGREPLTFFVERSIEGKNSWQLTSLDMAVISPRFVEFGLQKGKSYCFRVRSVNKYGVSDPSVPSSPVSLRAALEPPPPACGVQAVRDTDSSILLLWKEPWDKESILGYYLYCSEAGKEEWRTINNKPITSNRFTVHGLTSRKQYVFRVKSVGRAGNSQYSEQSEPVMVKSAVRAPSPASGFALLLCTASEMLISWRAPAHNGGDPIRGYYLDQRQKARSAWREVNTAPVKERVYKVSNLLEGHYYQFRVFAANISGIGKPSEPSEFFQCEEWTMPQPGCPYDLEFREVRRSSLVLLWAVPLYEGQSAVSGYLVEISQGVESEEWIPVTSEPVQDTYLKVSGLNAGQTYRLRVSAVNQAGVGMPSLVSEPITTQTKPGTREMEIGVDNDGFIYLSFESADISENNLFVWSKNYREAIDATRVRMESKPNKSTLTFNNPTKDDLGLYTVEMSDDTDISSSYTFTAEDLERLTELGWHIRNPLIALKSGWNVDISEQGGVRLWLQTEALSNAAELQLILNDREISSTPARKINFDKANGLVEIQFEQLAREDEGSYTAQLRDGRAKNQFTLVLVDEKFRQTLAKAQANRRDWKRKSGPHFEEFLSWRVTGDCEMIMTCKVTNVNKDTKLRWFKDDVEITDIITDPSGVSIFTVPQVTKKEAGLYKAVVSDSRGEDESTLEMLGEEYERLLQHLSKQCALSAGPVRIQCTAEGFKLYCSLKYYLSFMKTSWHFKERRIDQDERTKPGSTMQKLWIEIFKPTENDKGKYILEMFDGVEAHKRSLDLSGQAFEDAMLEYQRLKQVAIAEKNRARVTKGLPDVVAIMEDKSLCLTCFADGDPDPEMFWMKNDMEIVTRDQYHISKEHKCSTLTINSVTMEDSGNYSIFVRNQYGSQTVNVTVSVYKHGEKPPPDAVEM</sequence>
<evidence type="ECO:0000256" key="2">
    <source>
        <dbReference type="ARBA" id="ARBA00022433"/>
    </source>
</evidence>
<dbReference type="GO" id="GO:0045214">
    <property type="term" value="P:sarcomere organization"/>
    <property type="evidence" value="ECO:0007669"/>
    <property type="project" value="TreeGrafter"/>
</dbReference>
<dbReference type="FunFam" id="2.60.40.10:FF:000179">
    <property type="entry name" value="Myomesin 2"/>
    <property type="match status" value="1"/>
</dbReference>
<gene>
    <name evidence="9" type="primary">MYOM3</name>
</gene>
<dbReference type="PANTHER" id="PTHR13817">
    <property type="entry name" value="TITIN"/>
    <property type="match status" value="1"/>
</dbReference>
<dbReference type="GO" id="GO:0003007">
    <property type="term" value="P:heart morphogenesis"/>
    <property type="evidence" value="ECO:0007669"/>
    <property type="project" value="UniProtKB-ARBA"/>
</dbReference>
<dbReference type="InterPro" id="IPR050964">
    <property type="entry name" value="Striated_Muscle_Regulatory"/>
</dbReference>
<dbReference type="InterPro" id="IPR013098">
    <property type="entry name" value="Ig_I-set"/>
</dbReference>